<comment type="similarity">
    <text evidence="2">Belongs to the APH-1 family.</text>
</comment>
<evidence type="ECO:0000256" key="3">
    <source>
        <dbReference type="ARBA" id="ARBA00022692"/>
    </source>
</evidence>
<keyword evidence="4" id="KW-0914">Notch signaling pathway</keyword>
<sequence length="328" mass="34846">MTSPALTLGSALLAFSPSLSLLLLFVSPKPQLLILAICSAFAYLISALLSSALWWLFSLIPGSDDGWGALLTLVLPSVLCQCIVRCGFVKMYFRVEDVIRRSVAKHEAETAAESHDHRGDHAETNALQLQLNDLACALASGAGYAFLHSLFLYGTLLASESGEQYTSGGGTAREGTLYQASCTALPSLINGALISGMFSILDVIWMCSVFYGMRRRSIYSTQHNGTMSKSIIEGMMFWNGLPDSSKGGNAALGLVVVSHLAASLALAPNATAEGCRISLPLLGAIVILVGVLFVRGVGGHYLPQDQRRRIGGMRGDDGGGGRIEHHVD</sequence>
<feature type="transmembrane region" description="Helical" evidence="8">
    <location>
        <begin position="250"/>
        <end position="271"/>
    </location>
</feature>
<evidence type="ECO:0000313" key="10">
    <source>
        <dbReference type="Proteomes" id="UP001516023"/>
    </source>
</evidence>
<feature type="transmembrane region" description="Helical" evidence="8">
    <location>
        <begin position="277"/>
        <end position="298"/>
    </location>
</feature>
<organism evidence="9 10">
    <name type="scientific">Cyclotella cryptica</name>
    <dbReference type="NCBI Taxonomy" id="29204"/>
    <lineage>
        <taxon>Eukaryota</taxon>
        <taxon>Sar</taxon>
        <taxon>Stramenopiles</taxon>
        <taxon>Ochrophyta</taxon>
        <taxon>Bacillariophyta</taxon>
        <taxon>Coscinodiscophyceae</taxon>
        <taxon>Thalassiosirophycidae</taxon>
        <taxon>Stephanodiscales</taxon>
        <taxon>Stephanodiscaceae</taxon>
        <taxon>Cyclotella</taxon>
    </lineage>
</organism>
<dbReference type="Proteomes" id="UP001516023">
    <property type="component" value="Unassembled WGS sequence"/>
</dbReference>
<feature type="transmembrane region" description="Helical" evidence="8">
    <location>
        <begin position="134"/>
        <end position="156"/>
    </location>
</feature>
<dbReference type="PANTHER" id="PTHR12889">
    <property type="entry name" value="GAMMA-SECRETASE SUBUNIT APH-1"/>
    <property type="match status" value="1"/>
</dbReference>
<evidence type="ECO:0000256" key="5">
    <source>
        <dbReference type="ARBA" id="ARBA00022989"/>
    </source>
</evidence>
<dbReference type="AlphaFoldDB" id="A0ABD3Q1Y9"/>
<evidence type="ECO:0000256" key="4">
    <source>
        <dbReference type="ARBA" id="ARBA00022976"/>
    </source>
</evidence>
<feature type="transmembrane region" description="Helical" evidence="8">
    <location>
        <begin position="6"/>
        <end position="26"/>
    </location>
</feature>
<dbReference type="InterPro" id="IPR009294">
    <property type="entry name" value="Aph-1"/>
</dbReference>
<accession>A0ABD3Q1Y9</accession>
<evidence type="ECO:0000256" key="8">
    <source>
        <dbReference type="SAM" id="Phobius"/>
    </source>
</evidence>
<keyword evidence="5 8" id="KW-1133">Transmembrane helix</keyword>
<reference evidence="9 10" key="1">
    <citation type="journal article" date="2020" name="G3 (Bethesda)">
        <title>Improved Reference Genome for Cyclotella cryptica CCMP332, a Model for Cell Wall Morphogenesis, Salinity Adaptation, and Lipid Production in Diatoms (Bacillariophyta).</title>
        <authorList>
            <person name="Roberts W.R."/>
            <person name="Downey K.M."/>
            <person name="Ruck E.C."/>
            <person name="Traller J.C."/>
            <person name="Alverson A.J."/>
        </authorList>
    </citation>
    <scope>NUCLEOTIDE SEQUENCE [LARGE SCALE GENOMIC DNA]</scope>
    <source>
        <strain evidence="9 10">CCMP332</strain>
    </source>
</reference>
<dbReference type="EMBL" id="JABMIG020000085">
    <property type="protein sequence ID" value="KAL3793972.1"/>
    <property type="molecule type" value="Genomic_DNA"/>
</dbReference>
<feature type="transmembrane region" description="Helical" evidence="8">
    <location>
        <begin position="33"/>
        <end position="57"/>
    </location>
</feature>
<evidence type="ECO:0000256" key="7">
    <source>
        <dbReference type="SAM" id="MobiDB-lite"/>
    </source>
</evidence>
<evidence type="ECO:0000256" key="1">
    <source>
        <dbReference type="ARBA" id="ARBA00004141"/>
    </source>
</evidence>
<feature type="region of interest" description="Disordered" evidence="7">
    <location>
        <begin position="308"/>
        <end position="328"/>
    </location>
</feature>
<keyword evidence="10" id="KW-1185">Reference proteome</keyword>
<comment type="subcellular location">
    <subcellularLocation>
        <location evidence="1">Membrane</location>
        <topology evidence="1">Multi-pass membrane protein</topology>
    </subcellularLocation>
</comment>
<dbReference type="GO" id="GO:0016020">
    <property type="term" value="C:membrane"/>
    <property type="evidence" value="ECO:0007669"/>
    <property type="project" value="UniProtKB-SubCell"/>
</dbReference>
<evidence type="ECO:0000256" key="2">
    <source>
        <dbReference type="ARBA" id="ARBA00005577"/>
    </source>
</evidence>
<protein>
    <submittedName>
        <fullName evidence="9">Uncharacterized protein</fullName>
    </submittedName>
</protein>
<proteinExistence type="inferred from homology"/>
<feature type="transmembrane region" description="Helical" evidence="8">
    <location>
        <begin position="69"/>
        <end position="93"/>
    </location>
</feature>
<gene>
    <name evidence="9" type="ORF">HJC23_009455</name>
</gene>
<dbReference type="GO" id="GO:0007219">
    <property type="term" value="P:Notch signaling pathway"/>
    <property type="evidence" value="ECO:0007669"/>
    <property type="project" value="UniProtKB-KW"/>
</dbReference>
<dbReference type="Pfam" id="PF06105">
    <property type="entry name" value="Aph-1"/>
    <property type="match status" value="1"/>
</dbReference>
<evidence type="ECO:0000256" key="6">
    <source>
        <dbReference type="ARBA" id="ARBA00023136"/>
    </source>
</evidence>
<keyword evidence="6 8" id="KW-0472">Membrane</keyword>
<feature type="transmembrane region" description="Helical" evidence="8">
    <location>
        <begin position="193"/>
        <end position="213"/>
    </location>
</feature>
<feature type="compositionally biased region" description="Basic and acidic residues" evidence="7">
    <location>
        <begin position="314"/>
        <end position="328"/>
    </location>
</feature>
<name>A0ABD3Q1Y9_9STRA</name>
<keyword evidence="3 8" id="KW-0812">Transmembrane</keyword>
<evidence type="ECO:0000313" key="9">
    <source>
        <dbReference type="EMBL" id="KAL3793972.1"/>
    </source>
</evidence>
<comment type="caution">
    <text evidence="9">The sequence shown here is derived from an EMBL/GenBank/DDBJ whole genome shotgun (WGS) entry which is preliminary data.</text>
</comment>